<reference evidence="2" key="1">
    <citation type="submission" date="2022-11" db="UniProtKB">
        <authorList>
            <consortium name="WormBaseParasite"/>
        </authorList>
    </citation>
    <scope>IDENTIFICATION</scope>
</reference>
<evidence type="ECO:0000313" key="2">
    <source>
        <dbReference type="WBParaSite" id="JU765_v2.g19.t1"/>
    </source>
</evidence>
<evidence type="ECO:0000313" key="1">
    <source>
        <dbReference type="Proteomes" id="UP000887576"/>
    </source>
</evidence>
<protein>
    <submittedName>
        <fullName evidence="2">Uncharacterized protein</fullName>
    </submittedName>
</protein>
<accession>A0AC34QT96</accession>
<name>A0AC34QT96_9BILA</name>
<sequence>MLALMIFFSCCQNIVDAIRDARIFFKKDVNEADLVVEATRAYVESHLAEALACQLAEHQMLQKRRDSFDGKEI</sequence>
<dbReference type="WBParaSite" id="JU765_v2.g19.t1">
    <property type="protein sequence ID" value="JU765_v2.g19.t1"/>
    <property type="gene ID" value="JU765_v2.g19"/>
</dbReference>
<organism evidence="1 2">
    <name type="scientific">Panagrolaimus sp. JU765</name>
    <dbReference type="NCBI Taxonomy" id="591449"/>
    <lineage>
        <taxon>Eukaryota</taxon>
        <taxon>Metazoa</taxon>
        <taxon>Ecdysozoa</taxon>
        <taxon>Nematoda</taxon>
        <taxon>Chromadorea</taxon>
        <taxon>Rhabditida</taxon>
        <taxon>Tylenchina</taxon>
        <taxon>Panagrolaimomorpha</taxon>
        <taxon>Panagrolaimoidea</taxon>
        <taxon>Panagrolaimidae</taxon>
        <taxon>Panagrolaimus</taxon>
    </lineage>
</organism>
<dbReference type="Proteomes" id="UP000887576">
    <property type="component" value="Unplaced"/>
</dbReference>
<proteinExistence type="predicted"/>